<organism evidence="1 2">
    <name type="scientific">Flavobacterium album</name>
    <dbReference type="NCBI Taxonomy" id="2175091"/>
    <lineage>
        <taxon>Bacteria</taxon>
        <taxon>Pseudomonadati</taxon>
        <taxon>Bacteroidota</taxon>
        <taxon>Flavobacteriia</taxon>
        <taxon>Flavobacteriales</taxon>
        <taxon>Flavobacteriaceae</taxon>
        <taxon>Flavobacterium</taxon>
    </lineage>
</organism>
<dbReference type="AlphaFoldDB" id="A0A2S1QVZ1"/>
<dbReference type="Gene3D" id="3.50.50.60">
    <property type="entry name" value="FAD/NAD(P)-binding domain"/>
    <property type="match status" value="1"/>
</dbReference>
<name>A0A2S1QVZ1_9FLAO</name>
<keyword evidence="2" id="KW-1185">Reference proteome</keyword>
<dbReference type="Pfam" id="PF05834">
    <property type="entry name" value="Lycopene_cycl"/>
    <property type="match status" value="1"/>
</dbReference>
<accession>A0A2S1QVZ1</accession>
<proteinExistence type="predicted"/>
<gene>
    <name evidence="1" type="ORF">HYN59_05160</name>
</gene>
<dbReference type="OrthoDB" id="24355at2"/>
<reference evidence="1 2" key="1">
    <citation type="submission" date="2018-04" db="EMBL/GenBank/DDBJ databases">
        <title>Genome sequencing of Flavobacterium sp. HYN0059.</title>
        <authorList>
            <person name="Yi H."/>
            <person name="Baek C."/>
        </authorList>
    </citation>
    <scope>NUCLEOTIDE SEQUENCE [LARGE SCALE GENOMIC DNA]</scope>
    <source>
        <strain evidence="1 2">HYN0059</strain>
    </source>
</reference>
<dbReference type="EMBL" id="CP029186">
    <property type="protein sequence ID" value="AWH84543.1"/>
    <property type="molecule type" value="Genomic_DNA"/>
</dbReference>
<dbReference type="RefSeq" id="WP_108777249.1">
    <property type="nucleotide sequence ID" value="NZ_CP029186.1"/>
</dbReference>
<dbReference type="SUPFAM" id="SSF51905">
    <property type="entry name" value="FAD/NAD(P)-binding domain"/>
    <property type="match status" value="1"/>
</dbReference>
<evidence type="ECO:0000313" key="1">
    <source>
        <dbReference type="EMBL" id="AWH84543.1"/>
    </source>
</evidence>
<sequence length="382" mass="44174">MKHYDYIFAGAGLASLMTVYKMAISRKFTDASVLLIDPDSKKDNDRTWCFWQKGPGAWDSIIYKTWDTARFANDKRSTELDFSGYKYKMIRGIDFYNFVFDELRNHPNIEFANKRVVEFADSGSRVTVMAGSESYTCNRLFNSIYNPALPLSQNKYPVLQQHFIGWHVATEKPVFDPQCPTFMDFSVLQKGNTRFMYALPLSETEAIVEYTLFSKDLLPQKEYEDAIKSYLDDLGAISYKIIDTEKGSIPMTCYPFWKRNTKNIVHIGSAGGWTKASTGYTFRNADKLSDRLVGHLLSDGPDMRKFHKKNRFWFYDLLLLDILAEKNHKGAAIFSAMFRSGKAAPVFKFLDEETSFIEELKVIWQCPKGLFIKALFKRLFRL</sequence>
<protein>
    <submittedName>
        <fullName evidence="1">Lycopene cyclase</fullName>
    </submittedName>
</protein>
<dbReference type="Proteomes" id="UP000244929">
    <property type="component" value="Chromosome"/>
</dbReference>
<dbReference type="KEGG" id="falb:HYN59_05160"/>
<evidence type="ECO:0000313" key="2">
    <source>
        <dbReference type="Proteomes" id="UP000244929"/>
    </source>
</evidence>
<dbReference type="InterPro" id="IPR036188">
    <property type="entry name" value="FAD/NAD-bd_sf"/>
</dbReference>